<evidence type="ECO:0000256" key="7">
    <source>
        <dbReference type="ARBA" id="ARBA00023186"/>
    </source>
</evidence>
<evidence type="ECO:0000256" key="4">
    <source>
        <dbReference type="ARBA" id="ARBA00022692"/>
    </source>
</evidence>
<dbReference type="RefSeq" id="WP_190294045.1">
    <property type="nucleotide sequence ID" value="NZ_JABFCZ010000036.1"/>
</dbReference>
<feature type="transmembrane region" description="Helical" evidence="8">
    <location>
        <begin position="24"/>
        <end position="48"/>
    </location>
</feature>
<dbReference type="InterPro" id="IPR026039">
    <property type="entry name" value="YfgM"/>
</dbReference>
<dbReference type="PANTHER" id="PTHR38035:SF1">
    <property type="entry name" value="ANCILLARY SECYEG TRANSLOCON SUBUNIT"/>
    <property type="match status" value="1"/>
</dbReference>
<feature type="domain" description="Ancillary SecYEG translocon subunit/Cell division coordinator CpoB TPR" evidence="9">
    <location>
        <begin position="19"/>
        <end position="184"/>
    </location>
</feature>
<evidence type="ECO:0000256" key="1">
    <source>
        <dbReference type="ARBA" id="ARBA00004167"/>
    </source>
</evidence>
<evidence type="ECO:0000256" key="6">
    <source>
        <dbReference type="ARBA" id="ARBA00023136"/>
    </source>
</evidence>
<dbReference type="Proteomes" id="UP000598467">
    <property type="component" value="Unassembled WGS sequence"/>
</dbReference>
<dbReference type="InterPro" id="IPR018704">
    <property type="entry name" value="SecYEG/CpoB_TPR"/>
</dbReference>
<dbReference type="Pfam" id="PF09976">
    <property type="entry name" value="TPR_21"/>
    <property type="match status" value="1"/>
</dbReference>
<keyword evidence="3" id="KW-1003">Cell membrane</keyword>
<dbReference type="AlphaFoldDB" id="A0A926P6F1"/>
<keyword evidence="5 8" id="KW-1133">Transmembrane helix</keyword>
<sequence length="227" mass="24519">MSDIFREVDEDIRQEKYRRLWDRFGPLVIGVAVLIVVGTGGYRGWLYWQESQAQQAGDTFLEAVSLSDAGNHEEADKLFAKLQDATGGYPALASMRSATDLANAGNTTEAVAAFDALSRDGAVPEALRDIAALRAAYLAVDSEDYSAIADRVEGLTGADSAFRASAREILALSAWKSGDIDTARRWISELDADQETPADVSRRVGLLNDVIRAKYGEAPSENGEAAK</sequence>
<keyword evidence="4 8" id="KW-0812">Transmembrane</keyword>
<dbReference type="GO" id="GO:0044877">
    <property type="term" value="F:protein-containing complex binding"/>
    <property type="evidence" value="ECO:0007669"/>
    <property type="project" value="InterPro"/>
</dbReference>
<gene>
    <name evidence="10" type="ORF">HK439_24115</name>
</gene>
<dbReference type="PANTHER" id="PTHR38035">
    <property type="entry name" value="UPF0070 PROTEIN YFGM"/>
    <property type="match status" value="1"/>
</dbReference>
<evidence type="ECO:0000256" key="2">
    <source>
        <dbReference type="ARBA" id="ARBA00004236"/>
    </source>
</evidence>
<comment type="subcellular location">
    <subcellularLocation>
        <location evidence="2">Cell membrane</location>
    </subcellularLocation>
    <subcellularLocation>
        <location evidence="1">Membrane</location>
        <topology evidence="1">Single-pass membrane protein</topology>
    </subcellularLocation>
</comment>
<evidence type="ECO:0000313" key="11">
    <source>
        <dbReference type="Proteomes" id="UP000598467"/>
    </source>
</evidence>
<evidence type="ECO:0000259" key="9">
    <source>
        <dbReference type="Pfam" id="PF09976"/>
    </source>
</evidence>
<organism evidence="10 11">
    <name type="scientific">Roseibium aggregatum</name>
    <dbReference type="NCBI Taxonomy" id="187304"/>
    <lineage>
        <taxon>Bacteria</taxon>
        <taxon>Pseudomonadati</taxon>
        <taxon>Pseudomonadota</taxon>
        <taxon>Alphaproteobacteria</taxon>
        <taxon>Hyphomicrobiales</taxon>
        <taxon>Stappiaceae</taxon>
        <taxon>Roseibium</taxon>
    </lineage>
</organism>
<evidence type="ECO:0000256" key="3">
    <source>
        <dbReference type="ARBA" id="ARBA00022475"/>
    </source>
</evidence>
<proteinExistence type="predicted"/>
<accession>A0A926P6F1</accession>
<comment type="caution">
    <text evidence="10">The sequence shown here is derived from an EMBL/GenBank/DDBJ whole genome shotgun (WGS) entry which is preliminary data.</text>
</comment>
<keyword evidence="7" id="KW-0143">Chaperone</keyword>
<reference evidence="10" key="1">
    <citation type="submission" date="2020-05" db="EMBL/GenBank/DDBJ databases">
        <title>Identification of trans-AT polyketide cluster in two marine bacteria, producers of a novel glutaramide-containing polyketide sesbanimide D and analogs.</title>
        <authorList>
            <person name="Kacar D."/>
            <person name="Rodriguez P."/>
            <person name="Canedo L."/>
            <person name="Gonzalez E."/>
            <person name="Galan B."/>
            <person name="De La Calle F."/>
            <person name="Garcia J.L."/>
        </authorList>
    </citation>
    <scope>NUCLEOTIDE SEQUENCE</scope>
    <source>
        <strain evidence="10">PHM038</strain>
    </source>
</reference>
<evidence type="ECO:0000256" key="5">
    <source>
        <dbReference type="ARBA" id="ARBA00022989"/>
    </source>
</evidence>
<protein>
    <submittedName>
        <fullName evidence="10">Tetratricopeptide repeat protein</fullName>
    </submittedName>
</protein>
<name>A0A926P6F1_9HYPH</name>
<keyword evidence="6 8" id="KW-0472">Membrane</keyword>
<evidence type="ECO:0000256" key="8">
    <source>
        <dbReference type="SAM" id="Phobius"/>
    </source>
</evidence>
<dbReference type="GO" id="GO:0005886">
    <property type="term" value="C:plasma membrane"/>
    <property type="evidence" value="ECO:0007669"/>
    <property type="project" value="UniProtKB-SubCell"/>
</dbReference>
<evidence type="ECO:0000313" key="10">
    <source>
        <dbReference type="EMBL" id="MBD1549356.1"/>
    </source>
</evidence>
<dbReference type="EMBL" id="JABFCZ010000036">
    <property type="protein sequence ID" value="MBD1549356.1"/>
    <property type="molecule type" value="Genomic_DNA"/>
</dbReference>